<keyword evidence="1" id="KW-0472">Membrane</keyword>
<feature type="transmembrane region" description="Helical" evidence="1">
    <location>
        <begin position="383"/>
        <end position="401"/>
    </location>
</feature>
<name>A0A4Q2UN73_9BACT</name>
<feature type="transmembrane region" description="Helical" evidence="1">
    <location>
        <begin position="88"/>
        <end position="106"/>
    </location>
</feature>
<comment type="caution">
    <text evidence="2">The sequence shown here is derived from an EMBL/GenBank/DDBJ whole genome shotgun (WGS) entry which is preliminary data.</text>
</comment>
<keyword evidence="3" id="KW-1185">Reference proteome</keyword>
<reference evidence="2 3" key="1">
    <citation type="submission" date="2019-01" db="EMBL/GenBank/DDBJ databases">
        <title>Spirosoma flava sp. nov., a propanil-degrading bacterium isolated from herbicide-contaminated soil.</title>
        <authorList>
            <person name="Zhang L."/>
            <person name="Jiang J.-D."/>
        </authorList>
    </citation>
    <scope>NUCLEOTIDE SEQUENCE [LARGE SCALE GENOMIC DNA]</scope>
    <source>
        <strain evidence="2 3">TY50</strain>
    </source>
</reference>
<dbReference type="AlphaFoldDB" id="A0A4Q2UN73"/>
<feature type="transmembrane region" description="Helical" evidence="1">
    <location>
        <begin position="41"/>
        <end position="59"/>
    </location>
</feature>
<proteinExistence type="predicted"/>
<keyword evidence="1" id="KW-0812">Transmembrane</keyword>
<evidence type="ECO:0000256" key="1">
    <source>
        <dbReference type="SAM" id="Phobius"/>
    </source>
</evidence>
<feature type="transmembrane region" description="Helical" evidence="1">
    <location>
        <begin position="112"/>
        <end position="131"/>
    </location>
</feature>
<dbReference type="RefSeq" id="WP_077920198.1">
    <property type="nucleotide sequence ID" value="NZ_SBLB01000001.1"/>
</dbReference>
<keyword evidence="1" id="KW-1133">Transmembrane helix</keyword>
<evidence type="ECO:0000313" key="2">
    <source>
        <dbReference type="EMBL" id="RYC71117.1"/>
    </source>
</evidence>
<organism evidence="2 3">
    <name type="scientific">Spirosoma sordidisoli</name>
    <dbReference type="NCBI Taxonomy" id="2502893"/>
    <lineage>
        <taxon>Bacteria</taxon>
        <taxon>Pseudomonadati</taxon>
        <taxon>Bacteroidota</taxon>
        <taxon>Cytophagia</taxon>
        <taxon>Cytophagales</taxon>
        <taxon>Cytophagaceae</taxon>
        <taxon>Spirosoma</taxon>
    </lineage>
</organism>
<evidence type="ECO:0008006" key="4">
    <source>
        <dbReference type="Google" id="ProtNLM"/>
    </source>
</evidence>
<evidence type="ECO:0000313" key="3">
    <source>
        <dbReference type="Proteomes" id="UP000290407"/>
    </source>
</evidence>
<dbReference type="Proteomes" id="UP000290407">
    <property type="component" value="Unassembled WGS sequence"/>
</dbReference>
<feature type="transmembrane region" description="Helical" evidence="1">
    <location>
        <begin position="138"/>
        <end position="156"/>
    </location>
</feature>
<feature type="transmembrane region" description="Helical" evidence="1">
    <location>
        <begin position="212"/>
        <end position="231"/>
    </location>
</feature>
<feature type="transmembrane region" description="Helical" evidence="1">
    <location>
        <begin position="176"/>
        <end position="205"/>
    </location>
</feature>
<feature type="transmembrane region" description="Helical" evidence="1">
    <location>
        <begin position="345"/>
        <end position="363"/>
    </location>
</feature>
<accession>A0A4Q2UN73</accession>
<protein>
    <recommendedName>
        <fullName evidence="4">DUF2029 domain-containing protein</fullName>
    </recommendedName>
</protein>
<sequence>MLVALVKVILALSLIAAFRFVLRFKPRFDAFFKGRSDVWLAFMWVSLRLVPFLGLYTILNFKATSDLIGFYNGAVAAEQGLIPYRDFVTVYAPFYSYLTAIPIQFWNDPRAIIILMMVVEGLAVWLTYRLYRLTLTTVLLYLLLPATLLLCVIGGQEDVWMWAFGLLTIPLIQRNRILSAGIVLGLAMVATKALFVLFVPIIFFWVDNKVKLLVGMLLVGGPVLAWLYTVGDWTFLMPIQLTQDPLAPNLRSVLHPILGVLLDRFPLRLFNYMALISVVIISVSTVLRWKKAGLPYPAMLARAWVLVYTLIMFLVPSAYAVYAFGFMLPIVAGGLPIWQRGRPLTVLLLFNLLTTVQPTAWWRLGQRSYFFSDLTSPLFLLEYTMQLGIIGCLLYFVVTIWSTTQPLAQSVAGPGARPRQAY</sequence>
<feature type="transmembrane region" description="Helical" evidence="1">
    <location>
        <begin position="269"/>
        <end position="287"/>
    </location>
</feature>
<gene>
    <name evidence="2" type="ORF">EQG79_02940</name>
</gene>
<dbReference type="EMBL" id="SBLB01000001">
    <property type="protein sequence ID" value="RYC71117.1"/>
    <property type="molecule type" value="Genomic_DNA"/>
</dbReference>